<accession>A0A4Z1GCS2</accession>
<evidence type="ECO:0000313" key="2">
    <source>
        <dbReference type="Proteomes" id="UP000297814"/>
    </source>
</evidence>
<protein>
    <submittedName>
        <fullName evidence="1">Uncharacterized protein</fullName>
    </submittedName>
</protein>
<sequence length="96" mass="11104">MTLDPNNNNKYNFKLYNPQTGWSPGKTTWTPTLYTEWLTQPTISVYDNGVKRGSDVHWWPRSNYYYEVMDVPGIVPSVNTESYPGAQQVLAQDELK</sequence>
<evidence type="ECO:0000313" key="1">
    <source>
        <dbReference type="EMBL" id="TGO31847.1"/>
    </source>
</evidence>
<organism evidence="1 2">
    <name type="scientific">Botrytis hyacinthi</name>
    <dbReference type="NCBI Taxonomy" id="278943"/>
    <lineage>
        <taxon>Eukaryota</taxon>
        <taxon>Fungi</taxon>
        <taxon>Dikarya</taxon>
        <taxon>Ascomycota</taxon>
        <taxon>Pezizomycotina</taxon>
        <taxon>Leotiomycetes</taxon>
        <taxon>Helotiales</taxon>
        <taxon>Sclerotiniaceae</taxon>
        <taxon>Botrytis</taxon>
    </lineage>
</organism>
<gene>
    <name evidence="1" type="ORF">BHYA_0398g00020</name>
</gene>
<dbReference type="Proteomes" id="UP000297814">
    <property type="component" value="Unassembled WGS sequence"/>
</dbReference>
<proteinExistence type="predicted"/>
<dbReference type="AlphaFoldDB" id="A0A4Z1GCS2"/>
<name>A0A4Z1GCS2_9HELO</name>
<dbReference type="EMBL" id="PQXK01000395">
    <property type="protein sequence ID" value="TGO31847.1"/>
    <property type="molecule type" value="Genomic_DNA"/>
</dbReference>
<comment type="caution">
    <text evidence="1">The sequence shown here is derived from an EMBL/GenBank/DDBJ whole genome shotgun (WGS) entry which is preliminary data.</text>
</comment>
<keyword evidence="2" id="KW-1185">Reference proteome</keyword>
<reference evidence="1 2" key="1">
    <citation type="submission" date="2017-12" db="EMBL/GenBank/DDBJ databases">
        <title>Comparative genomics of Botrytis spp.</title>
        <authorList>
            <person name="Valero-Jimenez C.A."/>
            <person name="Tapia P."/>
            <person name="Veloso J."/>
            <person name="Silva-Moreno E."/>
            <person name="Staats M."/>
            <person name="Valdes J.H."/>
            <person name="Van Kan J.A.L."/>
        </authorList>
    </citation>
    <scope>NUCLEOTIDE SEQUENCE [LARGE SCALE GENOMIC DNA]</scope>
    <source>
        <strain evidence="1 2">Bh0001</strain>
    </source>
</reference>